<dbReference type="PANTHER" id="PTHR11119">
    <property type="entry name" value="XANTHINE-URACIL / VITAMIN C PERMEASE FAMILY MEMBER"/>
    <property type="match status" value="1"/>
</dbReference>
<dbReference type="Pfam" id="PF00860">
    <property type="entry name" value="Xan_ur_permease"/>
    <property type="match status" value="1"/>
</dbReference>
<accession>A0A6J8BZX2</accession>
<feature type="transmembrane region" description="Helical" evidence="6">
    <location>
        <begin position="102"/>
        <end position="124"/>
    </location>
</feature>
<dbReference type="OrthoDB" id="1641903at2759"/>
<keyword evidence="4 6" id="KW-1133">Transmembrane helix</keyword>
<reference evidence="7 8" key="1">
    <citation type="submission" date="2020-06" db="EMBL/GenBank/DDBJ databases">
        <authorList>
            <person name="Li R."/>
            <person name="Bekaert M."/>
        </authorList>
    </citation>
    <scope>NUCLEOTIDE SEQUENCE [LARGE SCALE GENOMIC DNA]</scope>
    <source>
        <strain evidence="8">wild</strain>
    </source>
</reference>
<dbReference type="GO" id="GO:0016020">
    <property type="term" value="C:membrane"/>
    <property type="evidence" value="ECO:0007669"/>
    <property type="project" value="UniProtKB-SubCell"/>
</dbReference>
<evidence type="ECO:0000256" key="1">
    <source>
        <dbReference type="ARBA" id="ARBA00004141"/>
    </source>
</evidence>
<name>A0A6J8BZX2_MYTCO</name>
<protein>
    <submittedName>
        <fullName evidence="7">SLC23A1</fullName>
    </submittedName>
</protein>
<evidence type="ECO:0000256" key="5">
    <source>
        <dbReference type="ARBA" id="ARBA00023136"/>
    </source>
</evidence>
<evidence type="ECO:0000313" key="8">
    <source>
        <dbReference type="Proteomes" id="UP000507470"/>
    </source>
</evidence>
<dbReference type="InterPro" id="IPR006043">
    <property type="entry name" value="NCS2"/>
</dbReference>
<comment type="subcellular location">
    <subcellularLocation>
        <location evidence="1">Membrane</location>
        <topology evidence="1">Multi-pass membrane protein</topology>
    </subcellularLocation>
</comment>
<sequence length="163" mass="17865">MDDSTEKTIYSNIDKRNGESGKLLCKDAQDIEKGQFSNKENDTDVMVKDERDHHMLYKASDHPPIYLTVFCGIQHTLVSLSGVIAVSLLVVDVTCATLDEDIKTTLLSSTMFMCGICTILMSLVGSRLPLLQGAAGDFLIPLLAMQVLDPTKCDVRNVLNGIL</sequence>
<evidence type="ECO:0000256" key="3">
    <source>
        <dbReference type="ARBA" id="ARBA00022692"/>
    </source>
</evidence>
<evidence type="ECO:0000256" key="4">
    <source>
        <dbReference type="ARBA" id="ARBA00022989"/>
    </source>
</evidence>
<dbReference type="EMBL" id="CACVKT020004068">
    <property type="protein sequence ID" value="CAC5387907.1"/>
    <property type="molecule type" value="Genomic_DNA"/>
</dbReference>
<gene>
    <name evidence="7" type="ORF">MCOR_23188</name>
</gene>
<comment type="similarity">
    <text evidence="2">Belongs to the nucleobase:cation symporter-2 (NCS2) (TC 2.A.40) family.</text>
</comment>
<dbReference type="Proteomes" id="UP000507470">
    <property type="component" value="Unassembled WGS sequence"/>
</dbReference>
<keyword evidence="5 6" id="KW-0472">Membrane</keyword>
<evidence type="ECO:0000256" key="6">
    <source>
        <dbReference type="SAM" id="Phobius"/>
    </source>
</evidence>
<feature type="transmembrane region" description="Helical" evidence="6">
    <location>
        <begin position="65"/>
        <end position="90"/>
    </location>
</feature>
<evidence type="ECO:0000313" key="7">
    <source>
        <dbReference type="EMBL" id="CAC5387907.1"/>
    </source>
</evidence>
<keyword evidence="3 6" id="KW-0812">Transmembrane</keyword>
<dbReference type="GO" id="GO:0022857">
    <property type="term" value="F:transmembrane transporter activity"/>
    <property type="evidence" value="ECO:0007669"/>
    <property type="project" value="InterPro"/>
</dbReference>
<dbReference type="AlphaFoldDB" id="A0A6J8BZX2"/>
<organism evidence="7 8">
    <name type="scientific">Mytilus coruscus</name>
    <name type="common">Sea mussel</name>
    <dbReference type="NCBI Taxonomy" id="42192"/>
    <lineage>
        <taxon>Eukaryota</taxon>
        <taxon>Metazoa</taxon>
        <taxon>Spiralia</taxon>
        <taxon>Lophotrochozoa</taxon>
        <taxon>Mollusca</taxon>
        <taxon>Bivalvia</taxon>
        <taxon>Autobranchia</taxon>
        <taxon>Pteriomorphia</taxon>
        <taxon>Mytilida</taxon>
        <taxon>Mytiloidea</taxon>
        <taxon>Mytilidae</taxon>
        <taxon>Mytilinae</taxon>
        <taxon>Mytilus</taxon>
    </lineage>
</organism>
<evidence type="ECO:0000256" key="2">
    <source>
        <dbReference type="ARBA" id="ARBA00008821"/>
    </source>
</evidence>
<proteinExistence type="inferred from homology"/>
<keyword evidence="8" id="KW-1185">Reference proteome</keyword>